<reference evidence="3" key="1">
    <citation type="submission" date="2016-09" db="EMBL/GenBank/DDBJ databases">
        <authorList>
            <person name="Wibberg D."/>
        </authorList>
    </citation>
    <scope>NUCLEOTIDE SEQUENCE [LARGE SCALE GENOMIC DNA]</scope>
</reference>
<dbReference type="AlphaFoldDB" id="A0A1M4MVW8"/>
<dbReference type="Proteomes" id="UP000184085">
    <property type="component" value="Unassembled WGS sequence"/>
</dbReference>
<keyword evidence="3" id="KW-1185">Reference proteome</keyword>
<keyword evidence="1" id="KW-0732">Signal</keyword>
<organism evidence="2 3">
    <name type="scientific">Donghicola eburneus</name>
    <dbReference type="NCBI Taxonomy" id="393278"/>
    <lineage>
        <taxon>Bacteria</taxon>
        <taxon>Pseudomonadati</taxon>
        <taxon>Pseudomonadota</taxon>
        <taxon>Alphaproteobacteria</taxon>
        <taxon>Rhodobacterales</taxon>
        <taxon>Roseobacteraceae</taxon>
        <taxon>Donghicola</taxon>
    </lineage>
</organism>
<proteinExistence type="predicted"/>
<evidence type="ECO:0000313" key="3">
    <source>
        <dbReference type="Proteomes" id="UP000184085"/>
    </source>
</evidence>
<protein>
    <submittedName>
        <fullName evidence="2">Putative secreted protein</fullName>
    </submittedName>
</protein>
<gene>
    <name evidence="2" type="ORF">KARMA_0820</name>
</gene>
<evidence type="ECO:0000313" key="2">
    <source>
        <dbReference type="EMBL" id="SCM66641.1"/>
    </source>
</evidence>
<sequence>MKQVLSAIALIAALGSPSFAQSDGGSLRFPSIFGVPSALPAPGGSGYVGLVLVHPRRDTEDRSDPINQADGDLLLGYTFGNPVRGVSAHVGATITSLIGFAEDGALQASLSRALHVSESSATFAGVSTTNVAAWGDAADGPPAYAAYLSHLFTVNGGGGEMPVQLTIGYGDHAATADGSGINDQEPFVGIGVGVSQSINLSLSGTTKEIYAGMGFALRKLPRWNFSLGVFDVTQAQGHRQLALTIARGF</sequence>
<evidence type="ECO:0000256" key="1">
    <source>
        <dbReference type="SAM" id="SignalP"/>
    </source>
</evidence>
<accession>A0A1M4MVW8</accession>
<dbReference type="RefSeq" id="WP_143152095.1">
    <property type="nucleotide sequence ID" value="NZ_FMJB01000033.1"/>
</dbReference>
<name>A0A1M4MVW8_9RHOB</name>
<feature type="signal peptide" evidence="1">
    <location>
        <begin position="1"/>
        <end position="20"/>
    </location>
</feature>
<dbReference type="EMBL" id="FMJB01000033">
    <property type="protein sequence ID" value="SCM66641.1"/>
    <property type="molecule type" value="Genomic_DNA"/>
</dbReference>
<feature type="chain" id="PRO_5012341124" evidence="1">
    <location>
        <begin position="21"/>
        <end position="249"/>
    </location>
</feature>